<evidence type="ECO:0000313" key="2">
    <source>
        <dbReference type="Proteomes" id="UP001172457"/>
    </source>
</evidence>
<protein>
    <submittedName>
        <fullName evidence="1">Uncharacterized protein</fullName>
    </submittedName>
</protein>
<keyword evidence="2" id="KW-1185">Reference proteome</keyword>
<accession>A0AA38WII1</accession>
<gene>
    <name evidence="1" type="ORF">OSB04_017595</name>
</gene>
<organism evidence="1 2">
    <name type="scientific">Centaurea solstitialis</name>
    <name type="common">yellow star-thistle</name>
    <dbReference type="NCBI Taxonomy" id="347529"/>
    <lineage>
        <taxon>Eukaryota</taxon>
        <taxon>Viridiplantae</taxon>
        <taxon>Streptophyta</taxon>
        <taxon>Embryophyta</taxon>
        <taxon>Tracheophyta</taxon>
        <taxon>Spermatophyta</taxon>
        <taxon>Magnoliopsida</taxon>
        <taxon>eudicotyledons</taxon>
        <taxon>Gunneridae</taxon>
        <taxon>Pentapetalae</taxon>
        <taxon>asterids</taxon>
        <taxon>campanulids</taxon>
        <taxon>Asterales</taxon>
        <taxon>Asteraceae</taxon>
        <taxon>Carduoideae</taxon>
        <taxon>Cardueae</taxon>
        <taxon>Centaureinae</taxon>
        <taxon>Centaurea</taxon>
    </lineage>
</organism>
<dbReference type="Proteomes" id="UP001172457">
    <property type="component" value="Chromosome 4"/>
</dbReference>
<comment type="caution">
    <text evidence="1">The sequence shown here is derived from an EMBL/GenBank/DDBJ whole genome shotgun (WGS) entry which is preliminary data.</text>
</comment>
<dbReference type="EMBL" id="JARYMX010000004">
    <property type="protein sequence ID" value="KAJ9553550.1"/>
    <property type="molecule type" value="Genomic_DNA"/>
</dbReference>
<dbReference type="AlphaFoldDB" id="A0AA38WII1"/>
<name>A0AA38WII1_9ASTR</name>
<sequence>MKTVKYLYARSDNMTGDFWTSKYRDWVLKNCVECDFFDVALNIMESRPELARSGSALGSLARKPDAIFDRVQPKLLTGIKNSILKNMNMKVGPAEEDSDALKLLTITWNEIRTMRKSEVDDILRGPRDSITRDGKTKTRVCLVVEKFSVF</sequence>
<evidence type="ECO:0000313" key="1">
    <source>
        <dbReference type="EMBL" id="KAJ9553550.1"/>
    </source>
</evidence>
<proteinExistence type="predicted"/>
<reference evidence="1" key="1">
    <citation type="submission" date="2023-03" db="EMBL/GenBank/DDBJ databases">
        <title>Chromosome-scale reference genome and RAD-based genetic map of yellow starthistle (Centaurea solstitialis) reveal putative structural variation and QTLs associated with invader traits.</title>
        <authorList>
            <person name="Reatini B."/>
            <person name="Cang F.A."/>
            <person name="Jiang Q."/>
            <person name="Mckibben M.T.W."/>
            <person name="Barker M.S."/>
            <person name="Rieseberg L.H."/>
            <person name="Dlugosch K.M."/>
        </authorList>
    </citation>
    <scope>NUCLEOTIDE SEQUENCE</scope>
    <source>
        <strain evidence="1">CAN-66</strain>
        <tissue evidence="1">Leaf</tissue>
    </source>
</reference>